<accession>A0A1M6R883</accession>
<gene>
    <name evidence="3" type="ORF">SAMN05443637_104235</name>
</gene>
<feature type="domain" description="Transcription regulator PadR N-terminal" evidence="2">
    <location>
        <begin position="117"/>
        <end position="184"/>
    </location>
</feature>
<dbReference type="InterPro" id="IPR036388">
    <property type="entry name" value="WH-like_DNA-bd_sf"/>
</dbReference>
<evidence type="ECO:0000313" key="3">
    <source>
        <dbReference type="EMBL" id="SHK28663.1"/>
    </source>
</evidence>
<dbReference type="PANTHER" id="PTHR43252:SF2">
    <property type="entry name" value="TRANSCRIPTION REGULATOR, PADR-LIKE FAMILY"/>
    <property type="match status" value="1"/>
</dbReference>
<reference evidence="3 4" key="1">
    <citation type="submission" date="2016-11" db="EMBL/GenBank/DDBJ databases">
        <authorList>
            <person name="Jaros S."/>
            <person name="Januszkiewicz K."/>
            <person name="Wedrychowicz H."/>
        </authorList>
    </citation>
    <scope>NUCLEOTIDE SEQUENCE [LARGE SCALE GENOMIC DNA]</scope>
    <source>
        <strain evidence="3 4">DSM 43832</strain>
    </source>
</reference>
<dbReference type="OrthoDB" id="1683430at2"/>
<sequence length="256" mass="27874">MTANPAFDLPFGPAIGRELRRRFRGGPPLRPMASPMNAAHDVPRHEAGPHFGDHGDDPRAERLRHARRPGFGPGFGPEFGPPFRPGPFGPFGPGRGFGGRRGRRGRRPARGDIRLAVLALVAEQPRHGYEIIQEIAERTGGAWRPSPGSVYPTLSQLEDEGLVSIEKSEGRRVVSLTEAGTTYVDEHREELDRVWESVTDDPADPESAAARALMEQLHQLIAAAHQVAATGTPEQITAAAESVTEARKAIYRLLAE</sequence>
<name>A0A1M6R883_PSETH</name>
<dbReference type="InterPro" id="IPR036390">
    <property type="entry name" value="WH_DNA-bd_sf"/>
</dbReference>
<dbReference type="Pfam" id="PF03551">
    <property type="entry name" value="PadR"/>
    <property type="match status" value="1"/>
</dbReference>
<evidence type="ECO:0000313" key="4">
    <source>
        <dbReference type="Proteomes" id="UP000184363"/>
    </source>
</evidence>
<evidence type="ECO:0000259" key="2">
    <source>
        <dbReference type="Pfam" id="PF03551"/>
    </source>
</evidence>
<organism evidence="3 4">
    <name type="scientific">Pseudonocardia thermophila</name>
    <dbReference type="NCBI Taxonomy" id="1848"/>
    <lineage>
        <taxon>Bacteria</taxon>
        <taxon>Bacillati</taxon>
        <taxon>Actinomycetota</taxon>
        <taxon>Actinomycetes</taxon>
        <taxon>Pseudonocardiales</taxon>
        <taxon>Pseudonocardiaceae</taxon>
        <taxon>Pseudonocardia</taxon>
    </lineage>
</organism>
<keyword evidence="4" id="KW-1185">Reference proteome</keyword>
<feature type="compositionally biased region" description="Basic and acidic residues" evidence="1">
    <location>
        <begin position="41"/>
        <end position="63"/>
    </location>
</feature>
<feature type="compositionally biased region" description="Basic residues" evidence="1">
    <location>
        <begin position="98"/>
        <end position="108"/>
    </location>
</feature>
<dbReference type="Gene3D" id="1.10.10.10">
    <property type="entry name" value="Winged helix-like DNA-binding domain superfamily/Winged helix DNA-binding domain"/>
    <property type="match status" value="1"/>
</dbReference>
<feature type="compositionally biased region" description="Pro residues" evidence="1">
    <location>
        <begin position="79"/>
        <end position="90"/>
    </location>
</feature>
<dbReference type="AlphaFoldDB" id="A0A1M6R883"/>
<dbReference type="CDD" id="cd00090">
    <property type="entry name" value="HTH_ARSR"/>
    <property type="match status" value="1"/>
</dbReference>
<dbReference type="InterPro" id="IPR005149">
    <property type="entry name" value="Tscrpt_reg_PadR_N"/>
</dbReference>
<dbReference type="SUPFAM" id="SSF46785">
    <property type="entry name" value="Winged helix' DNA-binding domain"/>
    <property type="match status" value="1"/>
</dbReference>
<dbReference type="PANTHER" id="PTHR43252">
    <property type="entry name" value="TRANSCRIPTIONAL REGULATOR YQJI"/>
    <property type="match status" value="1"/>
</dbReference>
<feature type="region of interest" description="Disordered" evidence="1">
    <location>
        <begin position="31"/>
        <end position="108"/>
    </location>
</feature>
<proteinExistence type="predicted"/>
<dbReference type="RefSeq" id="WP_143172015.1">
    <property type="nucleotide sequence ID" value="NZ_CALGVN010000026.1"/>
</dbReference>
<dbReference type="EMBL" id="FRAP01000004">
    <property type="protein sequence ID" value="SHK28663.1"/>
    <property type="molecule type" value="Genomic_DNA"/>
</dbReference>
<evidence type="ECO:0000256" key="1">
    <source>
        <dbReference type="SAM" id="MobiDB-lite"/>
    </source>
</evidence>
<dbReference type="STRING" id="1848.SAMN05443637_104235"/>
<dbReference type="Proteomes" id="UP000184363">
    <property type="component" value="Unassembled WGS sequence"/>
</dbReference>
<dbReference type="InterPro" id="IPR011991">
    <property type="entry name" value="ArsR-like_HTH"/>
</dbReference>
<protein>
    <submittedName>
        <fullName evidence="3">Transcriptional regulator, PadR family</fullName>
    </submittedName>
</protein>